<keyword evidence="3" id="KW-1185">Reference proteome</keyword>
<protein>
    <recommendedName>
        <fullName evidence="1">Thioredoxin domain-containing protein</fullName>
    </recommendedName>
</protein>
<dbReference type="AlphaFoldDB" id="A0A7R9AHD6"/>
<organism evidence="2">
    <name type="scientific">Darwinula stevensoni</name>
    <dbReference type="NCBI Taxonomy" id="69355"/>
    <lineage>
        <taxon>Eukaryota</taxon>
        <taxon>Metazoa</taxon>
        <taxon>Ecdysozoa</taxon>
        <taxon>Arthropoda</taxon>
        <taxon>Crustacea</taxon>
        <taxon>Oligostraca</taxon>
        <taxon>Ostracoda</taxon>
        <taxon>Podocopa</taxon>
        <taxon>Podocopida</taxon>
        <taxon>Darwinulocopina</taxon>
        <taxon>Darwinuloidea</taxon>
        <taxon>Darwinulidae</taxon>
        <taxon>Darwinula</taxon>
    </lineage>
</organism>
<evidence type="ECO:0000313" key="3">
    <source>
        <dbReference type="Proteomes" id="UP000677054"/>
    </source>
</evidence>
<dbReference type="Gene3D" id="3.40.30.10">
    <property type="entry name" value="Glutaredoxin"/>
    <property type="match status" value="1"/>
</dbReference>
<feature type="non-terminal residue" evidence="2">
    <location>
        <position position="370"/>
    </location>
</feature>
<proteinExistence type="predicted"/>
<evidence type="ECO:0000313" key="2">
    <source>
        <dbReference type="EMBL" id="CAD7254177.1"/>
    </source>
</evidence>
<evidence type="ECO:0000259" key="1">
    <source>
        <dbReference type="Pfam" id="PF00085"/>
    </source>
</evidence>
<dbReference type="Pfam" id="PF05114">
    <property type="entry name" value="MbnB_TglH_ChrH"/>
    <property type="match status" value="1"/>
</dbReference>
<sequence>LATQNRWVLIDFWSSCCASCQRLGIVFERVASRYKSSLLATRNNIDQQEEIAKFFNVRTVPTLILLRDGEIVDKMVGHHAEYEPMKNSTQQMIGVGLRSPHYEAALSSDVLVDFVEVHAENFFADGGASLAVLDQAAARFPISLHATALGLGSKSGVVPQYVQKLNRLVERINPFLVSDHAAHAWSKHNDVLQHAGDLLPLAFNEDSLDSLCENVEKLQHHLKSPILVENISAYVAFSNNTMSETDFLTSLTHRTGCGLLLDLNNLVVNATNNEITTPIEYVSQWLESIPLTVVGEIHLAGCTLPPDGELMIDDHSNHVSETVWQAYRLALKRFGATPTLIEWDSNLPSWETLVAEAQLARRISQEVLAS</sequence>
<name>A0A7R9AHD6_9CRUS</name>
<dbReference type="Gene3D" id="3.20.20.150">
    <property type="entry name" value="Divalent-metal-dependent TIM barrel enzymes"/>
    <property type="match status" value="1"/>
</dbReference>
<dbReference type="CDD" id="cd02947">
    <property type="entry name" value="TRX_family"/>
    <property type="match status" value="1"/>
</dbReference>
<dbReference type="InterPro" id="IPR013766">
    <property type="entry name" value="Thioredoxin_domain"/>
</dbReference>
<dbReference type="PANTHER" id="PTHR42194">
    <property type="entry name" value="UPF0276 PROTEIN HI_1600"/>
    <property type="match status" value="1"/>
</dbReference>
<dbReference type="Pfam" id="PF00085">
    <property type="entry name" value="Thioredoxin"/>
    <property type="match status" value="1"/>
</dbReference>
<feature type="non-terminal residue" evidence="2">
    <location>
        <position position="1"/>
    </location>
</feature>
<dbReference type="EMBL" id="LR907711">
    <property type="protein sequence ID" value="CAD7254177.1"/>
    <property type="molecule type" value="Genomic_DNA"/>
</dbReference>
<dbReference type="OrthoDB" id="19690at2759"/>
<dbReference type="EMBL" id="CAJPEV010008194">
    <property type="protein sequence ID" value="CAG0905155.1"/>
    <property type="molecule type" value="Genomic_DNA"/>
</dbReference>
<dbReference type="NCBIfam" id="NF003818">
    <property type="entry name" value="PRK05409.1"/>
    <property type="match status" value="1"/>
</dbReference>
<dbReference type="Proteomes" id="UP000677054">
    <property type="component" value="Unassembled WGS sequence"/>
</dbReference>
<dbReference type="PANTHER" id="PTHR42194:SF1">
    <property type="entry name" value="UPF0276 PROTEIN HI_1600"/>
    <property type="match status" value="1"/>
</dbReference>
<reference evidence="2" key="1">
    <citation type="submission" date="2020-11" db="EMBL/GenBank/DDBJ databases">
        <authorList>
            <person name="Tran Van P."/>
        </authorList>
    </citation>
    <scope>NUCLEOTIDE SEQUENCE</scope>
</reference>
<dbReference type="InterPro" id="IPR036249">
    <property type="entry name" value="Thioredoxin-like_sf"/>
</dbReference>
<accession>A0A7R9AHD6</accession>
<feature type="domain" description="Thioredoxin" evidence="1">
    <location>
        <begin position="3"/>
        <end position="80"/>
    </location>
</feature>
<dbReference type="InterPro" id="IPR007801">
    <property type="entry name" value="MbnB/TglH/ChrH"/>
</dbReference>
<gene>
    <name evidence="2" type="ORF">DSTB1V02_LOCUS13923</name>
</gene>
<dbReference type="SUPFAM" id="SSF52833">
    <property type="entry name" value="Thioredoxin-like"/>
    <property type="match status" value="1"/>
</dbReference>